<dbReference type="Proteomes" id="UP000444316">
    <property type="component" value="Unassembled WGS sequence"/>
</dbReference>
<accession>A0A845I5V8</accession>
<keyword evidence="3" id="KW-1185">Reference proteome</keyword>
<feature type="signal peptide" evidence="1">
    <location>
        <begin position="1"/>
        <end position="20"/>
    </location>
</feature>
<proteinExistence type="predicted"/>
<sequence>MRHITKGFLAGALIFGFAFAAPQNTWDGTYSAFSGYFLLYSNDLAEKAPPTKADRRASFAVQGAIAKTLFESIGPDQKDACGASTDLRIRSRGDLSCTHYKPDKKNPYTCHFGLDLKTGKSIAGSIC</sequence>
<dbReference type="AlphaFoldDB" id="A0A845I5V8"/>
<reference evidence="2" key="1">
    <citation type="submission" date="2019-12" db="EMBL/GenBank/DDBJ databases">
        <title>Novel species isolated from a subtropical stream in China.</title>
        <authorList>
            <person name="Lu H."/>
        </authorList>
    </citation>
    <scope>NUCLEOTIDE SEQUENCE [LARGE SCALE GENOMIC DNA]</scope>
    <source>
        <strain evidence="2">FT93W</strain>
    </source>
</reference>
<evidence type="ECO:0000256" key="1">
    <source>
        <dbReference type="SAM" id="SignalP"/>
    </source>
</evidence>
<organism evidence="2 3">
    <name type="scientific">Duganella fentianensis</name>
    <dbReference type="NCBI Taxonomy" id="2692177"/>
    <lineage>
        <taxon>Bacteria</taxon>
        <taxon>Pseudomonadati</taxon>
        <taxon>Pseudomonadota</taxon>
        <taxon>Betaproteobacteria</taxon>
        <taxon>Burkholderiales</taxon>
        <taxon>Oxalobacteraceae</taxon>
        <taxon>Telluria group</taxon>
        <taxon>Duganella</taxon>
    </lineage>
</organism>
<comment type="caution">
    <text evidence="2">The sequence shown here is derived from an EMBL/GenBank/DDBJ whole genome shotgun (WGS) entry which is preliminary data.</text>
</comment>
<evidence type="ECO:0000313" key="2">
    <source>
        <dbReference type="EMBL" id="MYN47136.1"/>
    </source>
</evidence>
<protein>
    <recommendedName>
        <fullName evidence="4">DUF3617 family protein</fullName>
    </recommendedName>
</protein>
<feature type="chain" id="PRO_5032441024" description="DUF3617 family protein" evidence="1">
    <location>
        <begin position="21"/>
        <end position="127"/>
    </location>
</feature>
<evidence type="ECO:0008006" key="4">
    <source>
        <dbReference type="Google" id="ProtNLM"/>
    </source>
</evidence>
<evidence type="ECO:0000313" key="3">
    <source>
        <dbReference type="Proteomes" id="UP000444316"/>
    </source>
</evidence>
<name>A0A845I5V8_9BURK</name>
<dbReference type="EMBL" id="WWCL01000004">
    <property type="protein sequence ID" value="MYN47136.1"/>
    <property type="molecule type" value="Genomic_DNA"/>
</dbReference>
<keyword evidence="1" id="KW-0732">Signal</keyword>
<gene>
    <name evidence="2" type="ORF">GTP23_19010</name>
</gene>